<dbReference type="InterPro" id="IPR017972">
    <property type="entry name" value="Cyt_P450_CS"/>
</dbReference>
<organism evidence="2 3">
    <name type="scientific">Streptomyces diastatochromogenes</name>
    <dbReference type="NCBI Taxonomy" id="42236"/>
    <lineage>
        <taxon>Bacteria</taxon>
        <taxon>Bacillati</taxon>
        <taxon>Actinomycetota</taxon>
        <taxon>Actinomycetes</taxon>
        <taxon>Kitasatosporales</taxon>
        <taxon>Streptomycetaceae</taxon>
        <taxon>Streptomyces</taxon>
    </lineage>
</organism>
<evidence type="ECO:0000313" key="2">
    <source>
        <dbReference type="EMBL" id="OXY92013.1"/>
    </source>
</evidence>
<proteinExistence type="inferred from homology"/>
<dbReference type="GO" id="GO:0016705">
    <property type="term" value="F:oxidoreductase activity, acting on paired donors, with incorporation or reduction of molecular oxygen"/>
    <property type="evidence" value="ECO:0007669"/>
    <property type="project" value="InterPro"/>
</dbReference>
<gene>
    <name evidence="2" type="ORF">BEK98_27830</name>
</gene>
<comment type="similarity">
    <text evidence="1">Belongs to the cytochrome P450 family.</text>
</comment>
<dbReference type="PROSITE" id="PS00086">
    <property type="entry name" value="CYTOCHROME_P450"/>
    <property type="match status" value="1"/>
</dbReference>
<dbReference type="GO" id="GO:0005506">
    <property type="term" value="F:iron ion binding"/>
    <property type="evidence" value="ECO:0007669"/>
    <property type="project" value="InterPro"/>
</dbReference>
<dbReference type="GO" id="GO:0020037">
    <property type="term" value="F:heme binding"/>
    <property type="evidence" value="ECO:0007669"/>
    <property type="project" value="InterPro"/>
</dbReference>
<dbReference type="AlphaFoldDB" id="A0A233S8P4"/>
<sequence length="393" mass="43048">MRFAMYTPEFAADPYRFYAHMREQFGPVVPVYLDPDVPATLVIGYHTAVRILHDPVRFPADPRVWQQSVPAHCPVLPMLEWRPNALRNSGPAHDRYRAANTAALGNVRRHALHSTVQQIAIPLINEICEDGHADLLAQYAHPLTFQALNAVLGCPPEIGQRVATGMAAVFEGVNAEAGNAMLAEALTELVDLRRSHPGMDITTGLLMHPARLNESELTHQLVTLYGAGIEPQQNLIANTLRLILSDDRYSGDVMRGSISVRDALDELLFVDPPLANYCVSYPPNPVEIDDVILPAHQPVVISMAACNNDPTVVSEQRAGNRSHLTWSAGPHACPAQPLAYLVAQVAIEQVLDALPEMELAVPADQLTYRPGPFHRALTGLPVHFPPSPHLTLT</sequence>
<dbReference type="InterPro" id="IPR002397">
    <property type="entry name" value="Cyt_P450_B"/>
</dbReference>
<dbReference type="GO" id="GO:0004497">
    <property type="term" value="F:monooxygenase activity"/>
    <property type="evidence" value="ECO:0007669"/>
    <property type="project" value="InterPro"/>
</dbReference>
<dbReference type="Proteomes" id="UP000215483">
    <property type="component" value="Unassembled WGS sequence"/>
</dbReference>
<keyword evidence="3" id="KW-1185">Reference proteome</keyword>
<dbReference type="PRINTS" id="PR00359">
    <property type="entry name" value="BP450"/>
</dbReference>
<comment type="caution">
    <text evidence="2">The sequence shown here is derived from an EMBL/GenBank/DDBJ whole genome shotgun (WGS) entry which is preliminary data.</text>
</comment>
<dbReference type="OrthoDB" id="4133219at2"/>
<dbReference type="InterPro" id="IPR036396">
    <property type="entry name" value="Cyt_P450_sf"/>
</dbReference>
<dbReference type="EMBL" id="MCGQ01000026">
    <property type="protein sequence ID" value="OXY92013.1"/>
    <property type="molecule type" value="Genomic_DNA"/>
</dbReference>
<reference evidence="2 3" key="1">
    <citation type="submission" date="2016-07" db="EMBL/GenBank/DDBJ databases">
        <title>Draft genome of Streptomyces diastatochromogenes.</title>
        <authorList>
            <person name="Podduturi R."/>
            <person name="Lukassen M.B."/>
            <person name="Clausen N."/>
            <person name="Nielsen J.L."/>
            <person name="Jorgensen N.O."/>
        </authorList>
    </citation>
    <scope>NUCLEOTIDE SEQUENCE [LARGE SCALE GENOMIC DNA]</scope>
    <source>
        <strain evidence="2 3">DSM 40608</strain>
    </source>
</reference>
<protein>
    <submittedName>
        <fullName evidence="2">Cytochrome</fullName>
    </submittedName>
</protein>
<dbReference type="PANTHER" id="PTHR46696:SF1">
    <property type="entry name" value="CYTOCHROME P450 YJIB-RELATED"/>
    <property type="match status" value="1"/>
</dbReference>
<evidence type="ECO:0000256" key="1">
    <source>
        <dbReference type="ARBA" id="ARBA00010617"/>
    </source>
</evidence>
<dbReference type="PANTHER" id="PTHR46696">
    <property type="entry name" value="P450, PUTATIVE (EUROFUNG)-RELATED"/>
    <property type="match status" value="1"/>
</dbReference>
<dbReference type="Gene3D" id="1.10.630.10">
    <property type="entry name" value="Cytochrome P450"/>
    <property type="match status" value="1"/>
</dbReference>
<evidence type="ECO:0000313" key="3">
    <source>
        <dbReference type="Proteomes" id="UP000215483"/>
    </source>
</evidence>
<dbReference type="SUPFAM" id="SSF48264">
    <property type="entry name" value="Cytochrome P450"/>
    <property type="match status" value="1"/>
</dbReference>
<name>A0A233S8P4_STRDA</name>
<accession>A0A233S8P4</accession>